<name>A0A8S5NDR9_9CAUD</name>
<evidence type="ECO:0000259" key="1">
    <source>
        <dbReference type="SMART" id="SM00942"/>
    </source>
</evidence>
<protein>
    <recommendedName>
        <fullName evidence="1">Primase C-terminal 1 domain-containing protein</fullName>
    </recommendedName>
</protein>
<sequence length="261" mass="29303">MSYLNIPAELRGEKAWVNVWDGSKVPMQATVRKAASSSNPDTWSNYIDAEHNVQHGYYDGLGYVFHDTGVVGIDIDDGFTDGLLNPLAADIIGRCHSYTEKSRSGRGVHILVRGELPFKGKNNRAAVEIYKSNRYFIMTGEVLIFSEIVENQSAIDYVIEKYFPDTPKESSSGMVAPQRIYSPIYRRPENGKLHLKPEYPPITPGSRNLSLTSLAGQLHNQGYTKAEIYKELLYANSQACKPPLPQSEVELIVNSVTRYRR</sequence>
<reference evidence="2" key="1">
    <citation type="journal article" date="2021" name="Proc. Natl. Acad. Sci. U.S.A.">
        <title>A Catalog of Tens of Thousands of Viruses from Human Metagenomes Reveals Hidden Associations with Chronic Diseases.</title>
        <authorList>
            <person name="Tisza M.J."/>
            <person name="Buck C.B."/>
        </authorList>
    </citation>
    <scope>NUCLEOTIDE SEQUENCE</scope>
    <source>
        <strain evidence="2">Ct9JD14</strain>
    </source>
</reference>
<accession>A0A8S5NDR9</accession>
<dbReference type="EMBL" id="BK015141">
    <property type="protein sequence ID" value="DAD92612.1"/>
    <property type="molecule type" value="Genomic_DNA"/>
</dbReference>
<dbReference type="Pfam" id="PF08708">
    <property type="entry name" value="PriCT_1"/>
    <property type="match status" value="1"/>
</dbReference>
<feature type="domain" description="Primase C-terminal 1" evidence="1">
    <location>
        <begin position="198"/>
        <end position="260"/>
    </location>
</feature>
<organism evidence="2">
    <name type="scientific">Siphoviridae sp. ct9JD14</name>
    <dbReference type="NCBI Taxonomy" id="2826175"/>
    <lineage>
        <taxon>Viruses</taxon>
        <taxon>Duplodnaviria</taxon>
        <taxon>Heunggongvirae</taxon>
        <taxon>Uroviricota</taxon>
        <taxon>Caudoviricetes</taxon>
    </lineage>
</organism>
<dbReference type="SMART" id="SM00942">
    <property type="entry name" value="PriCT_1"/>
    <property type="match status" value="1"/>
</dbReference>
<dbReference type="InterPro" id="IPR014820">
    <property type="entry name" value="PriCT_1"/>
</dbReference>
<proteinExistence type="predicted"/>
<evidence type="ECO:0000313" key="2">
    <source>
        <dbReference type="EMBL" id="DAD92612.1"/>
    </source>
</evidence>